<evidence type="ECO:0000256" key="5">
    <source>
        <dbReference type="ARBA" id="ARBA00022741"/>
    </source>
</evidence>
<evidence type="ECO:0000259" key="11">
    <source>
        <dbReference type="PROSITE" id="PS50110"/>
    </source>
</evidence>
<dbReference type="GO" id="GO:0005886">
    <property type="term" value="C:plasma membrane"/>
    <property type="evidence" value="ECO:0007669"/>
    <property type="project" value="UniProtKB-SubCell"/>
</dbReference>
<proteinExistence type="predicted"/>
<dbReference type="InterPro" id="IPR003593">
    <property type="entry name" value="AAA+_ATPase"/>
</dbReference>
<dbReference type="EMBL" id="QNRQ01000004">
    <property type="protein sequence ID" value="RBP39998.1"/>
    <property type="molecule type" value="Genomic_DNA"/>
</dbReference>
<comment type="caution">
    <text evidence="14">The sequence shown here is derived from an EMBL/GenBank/DDBJ whole genome shotgun (WGS) entry which is preliminary data.</text>
</comment>
<protein>
    <submittedName>
        <fullName evidence="14">ATP-binding cassette subfamily B protein</fullName>
    </submittedName>
</protein>
<dbReference type="Pfam" id="PF00005">
    <property type="entry name" value="ABC_tran"/>
    <property type="match status" value="1"/>
</dbReference>
<dbReference type="Gene3D" id="3.30.565.10">
    <property type="entry name" value="Histidine kinase-like ATPase, C-terminal domain"/>
    <property type="match status" value="1"/>
</dbReference>
<evidence type="ECO:0000256" key="9">
    <source>
        <dbReference type="PROSITE-ProRule" id="PRU00169"/>
    </source>
</evidence>
<keyword evidence="9" id="KW-0597">Phosphoprotein</keyword>
<keyword evidence="5" id="KW-0547">Nucleotide-binding</keyword>
<dbReference type="SUPFAM" id="SSF55874">
    <property type="entry name" value="ATPase domain of HSP90 chaperone/DNA topoisomerase II/histidine kinase"/>
    <property type="match status" value="1"/>
</dbReference>
<dbReference type="InterPro" id="IPR017871">
    <property type="entry name" value="ABC_transporter-like_CS"/>
</dbReference>
<dbReference type="InterPro" id="IPR036890">
    <property type="entry name" value="HATPase_C_sf"/>
</dbReference>
<dbReference type="InterPro" id="IPR011527">
    <property type="entry name" value="ABC1_TM_dom"/>
</dbReference>
<dbReference type="SUPFAM" id="SSF52172">
    <property type="entry name" value="CheY-like"/>
    <property type="match status" value="1"/>
</dbReference>
<dbReference type="PROSITE" id="PS50110">
    <property type="entry name" value="RESPONSE_REGULATORY"/>
    <property type="match status" value="1"/>
</dbReference>
<evidence type="ECO:0000313" key="15">
    <source>
        <dbReference type="Proteomes" id="UP000253628"/>
    </source>
</evidence>
<dbReference type="AlphaFoldDB" id="A0A366HC70"/>
<dbReference type="PROSITE" id="PS50893">
    <property type="entry name" value="ABC_TRANSPORTER_2"/>
    <property type="match status" value="1"/>
</dbReference>
<feature type="transmembrane region" description="Helical" evidence="10">
    <location>
        <begin position="145"/>
        <end position="170"/>
    </location>
</feature>
<evidence type="ECO:0000256" key="1">
    <source>
        <dbReference type="ARBA" id="ARBA00004651"/>
    </source>
</evidence>
<keyword evidence="6 14" id="KW-0067">ATP-binding</keyword>
<feature type="domain" description="ABC transmembrane type-1" evidence="13">
    <location>
        <begin position="37"/>
        <end position="321"/>
    </location>
</feature>
<keyword evidence="8 10" id="KW-0472">Membrane</keyword>
<evidence type="ECO:0000256" key="10">
    <source>
        <dbReference type="SAM" id="Phobius"/>
    </source>
</evidence>
<dbReference type="InterPro" id="IPR027417">
    <property type="entry name" value="P-loop_NTPase"/>
</dbReference>
<dbReference type="InterPro" id="IPR039421">
    <property type="entry name" value="Type_1_exporter"/>
</dbReference>
<dbReference type="FunFam" id="3.40.50.300:FF:000287">
    <property type="entry name" value="Multidrug ABC transporter ATP-binding protein"/>
    <property type="match status" value="1"/>
</dbReference>
<feature type="domain" description="Response regulatory" evidence="11">
    <location>
        <begin position="780"/>
        <end position="906"/>
    </location>
</feature>
<dbReference type="Pfam" id="PF00664">
    <property type="entry name" value="ABC_membrane"/>
    <property type="match status" value="1"/>
</dbReference>
<dbReference type="PANTHER" id="PTHR24221">
    <property type="entry name" value="ATP-BINDING CASSETTE SUB-FAMILY B"/>
    <property type="match status" value="1"/>
</dbReference>
<evidence type="ECO:0000259" key="13">
    <source>
        <dbReference type="PROSITE" id="PS50929"/>
    </source>
</evidence>
<dbReference type="Pfam" id="PF00072">
    <property type="entry name" value="Response_reg"/>
    <property type="match status" value="1"/>
</dbReference>
<dbReference type="GO" id="GO:0005524">
    <property type="term" value="F:ATP binding"/>
    <property type="evidence" value="ECO:0007669"/>
    <property type="project" value="UniProtKB-KW"/>
</dbReference>
<feature type="domain" description="ABC transporter" evidence="12">
    <location>
        <begin position="355"/>
        <end position="589"/>
    </location>
</feature>
<keyword evidence="4 10" id="KW-0812">Transmembrane</keyword>
<dbReference type="PROSITE" id="PS50929">
    <property type="entry name" value="ABC_TM1F"/>
    <property type="match status" value="1"/>
</dbReference>
<gene>
    <name evidence="14" type="ORF">DFR37_10493</name>
</gene>
<dbReference type="InterPro" id="IPR001789">
    <property type="entry name" value="Sig_transdc_resp-reg_receiver"/>
</dbReference>
<evidence type="ECO:0000259" key="12">
    <source>
        <dbReference type="PROSITE" id="PS50893"/>
    </source>
</evidence>
<sequence length="924" mass="100341">MNKFAQAIRPPKFGWTGQQEILTTIWQAVWRFRRRTAAALALLIGAKVFSLLVPVALKQIVDTLESGQAALALPVFLLLGYALLRFLSGLFTELRDMAFAKVTATAVADFTVRVFDHLHRLGARFHGGQQTGVFARDVSRGTAGIGFLLGTALFTVLPTVIEIVSVIVILLTAYRAGFAGVLAVTFIAYAVYTIVFTEKRIFYQRALNELDSAASGHLVDSLMNYETVKLYTSERAESQRLGGIMNRWIGVGLDNQKALSILHVGQSAIIAFGVAMVMLMAGQDVVNARLTVGDLVLINAYVIQVCLPLNTLGLIFRQTREALINAERMSALLRLPTEVDHKKDLPALKVQGGAVSFDKVDFSYDPARPILHDISFRIGPAQHVAVVGGSGSGKSTLARLLLRLYDVDAGSVTIDGQDVRSVTQASLRANIGVVPQESLLFNNTILYNIAYGKPHATMAQVIEAAKAAYIHELIESLPDQYDTPVGERGIKLSGGERQRIAIARAFLKNPPILVLDEATSALDTRTERAIQNGLKSLSRGRTTLSIAHRLSTIVDADLILVMDHGRIVERGTHQELLGLQGQYAQMWKLQLQQQALNEQETRLTTQPVNLVALVAGVLDALRAPIDARGIALYTLIRADVARVTGDPAALQKLLGDMLKSAIHFTPPDGRIEISLERVDTEVAVTVTDSRLTNRIPAAANDADDEPDAIEAALADVPLLDPPQANALMEQMGGRFEMHIAEDESGLSFVMRMPMRAVAEMAAPAQPALQAATPDPLKNLEIYIVDDQHEARELLGESLQDYGAHTHLFPSGDTVLAALTERPQDQWPDVLVSDISLGDTDGYQVLAKIRQMEAQRNVSLGRRLPAIALSGHSAAEDRLYALLAGFQVYMAKPVDPRELVATILALTRGTAAVSSPSPSEPPTQT</sequence>
<dbReference type="Gene3D" id="3.40.50.300">
    <property type="entry name" value="P-loop containing nucleotide triphosphate hydrolases"/>
    <property type="match status" value="1"/>
</dbReference>
<dbReference type="GO" id="GO:0016887">
    <property type="term" value="F:ATP hydrolysis activity"/>
    <property type="evidence" value="ECO:0007669"/>
    <property type="project" value="InterPro"/>
</dbReference>
<dbReference type="CDD" id="cd18582">
    <property type="entry name" value="ABC_6TM_ATM1_ABCB7"/>
    <property type="match status" value="1"/>
</dbReference>
<dbReference type="SMART" id="SM00382">
    <property type="entry name" value="AAA"/>
    <property type="match status" value="1"/>
</dbReference>
<dbReference type="PANTHER" id="PTHR24221:SF654">
    <property type="entry name" value="ATP-BINDING CASSETTE SUB-FAMILY B MEMBER 6"/>
    <property type="match status" value="1"/>
</dbReference>
<dbReference type="InterPro" id="IPR036640">
    <property type="entry name" value="ABC1_TM_sf"/>
</dbReference>
<dbReference type="SMART" id="SM00448">
    <property type="entry name" value="REC"/>
    <property type="match status" value="1"/>
</dbReference>
<organism evidence="14 15">
    <name type="scientific">Eoetvoesiella caeni</name>
    <dbReference type="NCBI Taxonomy" id="645616"/>
    <lineage>
        <taxon>Bacteria</taxon>
        <taxon>Pseudomonadati</taxon>
        <taxon>Pseudomonadota</taxon>
        <taxon>Betaproteobacteria</taxon>
        <taxon>Burkholderiales</taxon>
        <taxon>Alcaligenaceae</taxon>
        <taxon>Eoetvoesiella</taxon>
    </lineage>
</organism>
<evidence type="ECO:0000313" key="14">
    <source>
        <dbReference type="EMBL" id="RBP39998.1"/>
    </source>
</evidence>
<feature type="transmembrane region" description="Helical" evidence="10">
    <location>
        <begin position="69"/>
        <end position="87"/>
    </location>
</feature>
<feature type="transmembrane region" description="Helical" evidence="10">
    <location>
        <begin position="37"/>
        <end position="57"/>
    </location>
</feature>
<evidence type="ECO:0000256" key="6">
    <source>
        <dbReference type="ARBA" id="ARBA00022840"/>
    </source>
</evidence>
<dbReference type="PROSITE" id="PS00211">
    <property type="entry name" value="ABC_TRANSPORTER_1"/>
    <property type="match status" value="1"/>
</dbReference>
<keyword evidence="3" id="KW-1003">Cell membrane</keyword>
<dbReference type="Gene3D" id="3.40.50.2300">
    <property type="match status" value="1"/>
</dbReference>
<feature type="transmembrane region" description="Helical" evidence="10">
    <location>
        <begin position="261"/>
        <end position="283"/>
    </location>
</feature>
<keyword evidence="15" id="KW-1185">Reference proteome</keyword>
<dbReference type="Gene3D" id="1.20.1560.10">
    <property type="entry name" value="ABC transporter type 1, transmembrane domain"/>
    <property type="match status" value="1"/>
</dbReference>
<dbReference type="GO" id="GO:0140359">
    <property type="term" value="F:ABC-type transporter activity"/>
    <property type="evidence" value="ECO:0007669"/>
    <property type="project" value="InterPro"/>
</dbReference>
<dbReference type="InterPro" id="IPR011006">
    <property type="entry name" value="CheY-like_superfamily"/>
</dbReference>
<dbReference type="GO" id="GO:0000160">
    <property type="term" value="P:phosphorelay signal transduction system"/>
    <property type="evidence" value="ECO:0007669"/>
    <property type="project" value="InterPro"/>
</dbReference>
<accession>A0A366HC70</accession>
<name>A0A366HC70_9BURK</name>
<keyword evidence="7 10" id="KW-1133">Transmembrane helix</keyword>
<keyword evidence="2" id="KW-0813">Transport</keyword>
<dbReference type="SUPFAM" id="SSF90123">
    <property type="entry name" value="ABC transporter transmembrane region"/>
    <property type="match status" value="1"/>
</dbReference>
<dbReference type="InterPro" id="IPR003439">
    <property type="entry name" value="ABC_transporter-like_ATP-bd"/>
</dbReference>
<dbReference type="RefSeq" id="WP_242341793.1">
    <property type="nucleotide sequence ID" value="NZ_JACCEU010000005.1"/>
</dbReference>
<feature type="modified residue" description="4-aspartylphosphate" evidence="9">
    <location>
        <position position="833"/>
    </location>
</feature>
<evidence type="ECO:0000256" key="4">
    <source>
        <dbReference type="ARBA" id="ARBA00022692"/>
    </source>
</evidence>
<evidence type="ECO:0000256" key="8">
    <source>
        <dbReference type="ARBA" id="ARBA00023136"/>
    </source>
</evidence>
<dbReference type="SUPFAM" id="SSF52540">
    <property type="entry name" value="P-loop containing nucleoside triphosphate hydrolases"/>
    <property type="match status" value="1"/>
</dbReference>
<evidence type="ECO:0000256" key="3">
    <source>
        <dbReference type="ARBA" id="ARBA00022475"/>
    </source>
</evidence>
<evidence type="ECO:0000256" key="2">
    <source>
        <dbReference type="ARBA" id="ARBA00022448"/>
    </source>
</evidence>
<dbReference type="Proteomes" id="UP000253628">
    <property type="component" value="Unassembled WGS sequence"/>
</dbReference>
<reference evidence="14 15" key="1">
    <citation type="submission" date="2018-06" db="EMBL/GenBank/DDBJ databases">
        <title>Genomic Encyclopedia of Type Strains, Phase IV (KMG-IV): sequencing the most valuable type-strain genomes for metagenomic binning, comparative biology and taxonomic classification.</title>
        <authorList>
            <person name="Goeker M."/>
        </authorList>
    </citation>
    <scope>NUCLEOTIDE SEQUENCE [LARGE SCALE GENOMIC DNA]</scope>
    <source>
        <strain evidence="14 15">DSM 25520</strain>
    </source>
</reference>
<evidence type="ECO:0000256" key="7">
    <source>
        <dbReference type="ARBA" id="ARBA00022989"/>
    </source>
</evidence>
<comment type="subcellular location">
    <subcellularLocation>
        <location evidence="1">Cell membrane</location>
        <topology evidence="1">Multi-pass membrane protein</topology>
    </subcellularLocation>
</comment>
<feature type="transmembrane region" description="Helical" evidence="10">
    <location>
        <begin position="176"/>
        <end position="195"/>
    </location>
</feature>